<gene>
    <name evidence="4" type="primary">Cd300e</name>
    <name evidence="4" type="ORF">THIORB_R15373</name>
</gene>
<dbReference type="PANTHER" id="PTHR11860">
    <property type="entry name" value="POLYMERIC-IMMUNOGLOBULIN RECEPTOR"/>
    <property type="match status" value="1"/>
</dbReference>
<proteinExistence type="predicted"/>
<dbReference type="EMBL" id="VXBW01007373">
    <property type="protein sequence ID" value="NXP14038.1"/>
    <property type="molecule type" value="Genomic_DNA"/>
</dbReference>
<dbReference type="InterPro" id="IPR050671">
    <property type="entry name" value="CD300_family_receptors"/>
</dbReference>
<dbReference type="OrthoDB" id="8959642at2759"/>
<reference evidence="4 5" key="1">
    <citation type="submission" date="2019-09" db="EMBL/GenBank/DDBJ databases">
        <title>Bird 10,000 Genomes (B10K) Project - Family phase.</title>
        <authorList>
            <person name="Zhang G."/>
        </authorList>
    </citation>
    <scope>NUCLEOTIDE SEQUENCE [LARGE SCALE GENOMIC DNA]</scope>
    <source>
        <strain evidence="4">B10K-DU-002-47</strain>
        <tissue evidence="4">Muscle</tissue>
    </source>
</reference>
<comment type="subcellular location">
    <subcellularLocation>
        <location evidence="1">Membrane</location>
    </subcellularLocation>
</comment>
<dbReference type="InterPro" id="IPR013783">
    <property type="entry name" value="Ig-like_fold"/>
</dbReference>
<dbReference type="AlphaFoldDB" id="A0A7L1XZ07"/>
<dbReference type="InterPro" id="IPR036179">
    <property type="entry name" value="Ig-like_dom_sf"/>
</dbReference>
<comment type="caution">
    <text evidence="4">The sequence shown here is derived from an EMBL/GenBank/DDBJ whole genome shotgun (WGS) entry which is preliminary data.</text>
</comment>
<keyword evidence="5" id="KW-1185">Reference proteome</keyword>
<evidence type="ECO:0000313" key="5">
    <source>
        <dbReference type="Proteomes" id="UP000565698"/>
    </source>
</evidence>
<evidence type="ECO:0000256" key="2">
    <source>
        <dbReference type="ARBA" id="ARBA00022692"/>
    </source>
</evidence>
<dbReference type="GO" id="GO:0070374">
    <property type="term" value="P:positive regulation of ERK1 and ERK2 cascade"/>
    <property type="evidence" value="ECO:0007669"/>
    <property type="project" value="TreeGrafter"/>
</dbReference>
<sequence>KKVWCRMRENKCEPIVETTGGHARHPYEKKARNGNVTIVDNQYYRIITITMANLQAKDSGTYSCA</sequence>
<keyword evidence="2" id="KW-0812">Transmembrane</keyword>
<dbReference type="SUPFAM" id="SSF48726">
    <property type="entry name" value="Immunoglobulin"/>
    <property type="match status" value="1"/>
</dbReference>
<dbReference type="GO" id="GO:0050850">
    <property type="term" value="P:positive regulation of calcium-mediated signaling"/>
    <property type="evidence" value="ECO:0007669"/>
    <property type="project" value="TreeGrafter"/>
</dbReference>
<dbReference type="GO" id="GO:0060100">
    <property type="term" value="P:positive regulation of phagocytosis, engulfment"/>
    <property type="evidence" value="ECO:0007669"/>
    <property type="project" value="TreeGrafter"/>
</dbReference>
<dbReference type="GO" id="GO:1903980">
    <property type="term" value="P:positive regulation of microglial cell activation"/>
    <property type="evidence" value="ECO:0007669"/>
    <property type="project" value="TreeGrafter"/>
</dbReference>
<dbReference type="PANTHER" id="PTHR11860:SF54">
    <property type="entry name" value="TRIGGERING RECEPTOR EXPRESSED ON MYELOID CELLS 2"/>
    <property type="match status" value="1"/>
</dbReference>
<dbReference type="Gene3D" id="2.60.40.10">
    <property type="entry name" value="Immunoglobulins"/>
    <property type="match status" value="1"/>
</dbReference>
<evidence type="ECO:0000256" key="1">
    <source>
        <dbReference type="ARBA" id="ARBA00004370"/>
    </source>
</evidence>
<name>A0A7L1XZ07_9AVES</name>
<feature type="non-terminal residue" evidence="4">
    <location>
        <position position="65"/>
    </location>
</feature>
<dbReference type="GO" id="GO:0005886">
    <property type="term" value="C:plasma membrane"/>
    <property type="evidence" value="ECO:0007669"/>
    <property type="project" value="TreeGrafter"/>
</dbReference>
<organism evidence="4 5">
    <name type="scientific">Thinocorus orbignyianus</name>
    <dbReference type="NCBI Taxonomy" id="161742"/>
    <lineage>
        <taxon>Eukaryota</taxon>
        <taxon>Metazoa</taxon>
        <taxon>Chordata</taxon>
        <taxon>Craniata</taxon>
        <taxon>Vertebrata</taxon>
        <taxon>Euteleostomi</taxon>
        <taxon>Archelosauria</taxon>
        <taxon>Archosauria</taxon>
        <taxon>Dinosauria</taxon>
        <taxon>Saurischia</taxon>
        <taxon>Theropoda</taxon>
        <taxon>Coelurosauria</taxon>
        <taxon>Aves</taxon>
        <taxon>Neognathae</taxon>
        <taxon>Neoaves</taxon>
        <taxon>Aequornithes</taxon>
        <taxon>Ciconiiformes</taxon>
        <taxon>Thinocoridae</taxon>
        <taxon>Thinocorus</taxon>
    </lineage>
</organism>
<evidence type="ECO:0000313" key="4">
    <source>
        <dbReference type="EMBL" id="NXP14038.1"/>
    </source>
</evidence>
<feature type="non-terminal residue" evidence="4">
    <location>
        <position position="1"/>
    </location>
</feature>
<dbReference type="Proteomes" id="UP000565698">
    <property type="component" value="Unassembled WGS sequence"/>
</dbReference>
<accession>A0A7L1XZ07</accession>
<protein>
    <submittedName>
        <fullName evidence="4">CLM2 protein</fullName>
    </submittedName>
</protein>
<dbReference type="GO" id="GO:0120035">
    <property type="term" value="P:regulation of plasma membrane bounded cell projection organization"/>
    <property type="evidence" value="ECO:0007669"/>
    <property type="project" value="TreeGrafter"/>
</dbReference>
<dbReference type="GO" id="GO:0004888">
    <property type="term" value="F:transmembrane signaling receptor activity"/>
    <property type="evidence" value="ECO:0007669"/>
    <property type="project" value="TreeGrafter"/>
</dbReference>
<keyword evidence="3" id="KW-0472">Membrane</keyword>
<evidence type="ECO:0000256" key="3">
    <source>
        <dbReference type="ARBA" id="ARBA00023136"/>
    </source>
</evidence>